<dbReference type="Proteomes" id="UP000697297">
    <property type="component" value="Unassembled WGS sequence"/>
</dbReference>
<evidence type="ECO:0000313" key="12">
    <source>
        <dbReference type="Proteomes" id="UP000738402"/>
    </source>
</evidence>
<evidence type="ECO:0000313" key="9">
    <source>
        <dbReference type="EMBL" id="KAG7727109.1"/>
    </source>
</evidence>
<keyword evidence="11" id="KW-1185">Reference proteome</keyword>
<reference evidence="9 11" key="1">
    <citation type="journal article" date="2021" name="G3 (Bethesda)">
        <title>Genomic diversity, chromosomal rearrangements, and interspecies hybridization in the ogataea polymorpha species complex.</title>
        <authorList>
            <person name="Hanson S.J."/>
            <person name="Cinneide E.O."/>
            <person name="Salzberg L.I."/>
            <person name="Wolfe K.H."/>
            <person name="McGowan J."/>
            <person name="Fitzpatrick D.A."/>
            <person name="Matlin K."/>
        </authorList>
    </citation>
    <scope>NUCLEOTIDE SEQUENCE</scope>
    <source>
        <strain evidence="10">81-436-3</strain>
        <strain evidence="9">83-405-1</strain>
    </source>
</reference>
<feature type="domain" description="Mediator complex subunit Med1" evidence="8">
    <location>
        <begin position="17"/>
        <end position="234"/>
    </location>
</feature>
<comment type="subcellular location">
    <subcellularLocation>
        <location evidence="1 7">Nucleus</location>
    </subcellularLocation>
</comment>
<comment type="caution">
    <text evidence="9">The sequence shown here is derived from an EMBL/GenBank/DDBJ whole genome shotgun (WGS) entry which is preliminary data.</text>
</comment>
<evidence type="ECO:0000256" key="1">
    <source>
        <dbReference type="ARBA" id="ARBA00004123"/>
    </source>
</evidence>
<evidence type="ECO:0000313" key="10">
    <source>
        <dbReference type="EMBL" id="KAG7764076.1"/>
    </source>
</evidence>
<keyword evidence="3 7" id="KW-0805">Transcription regulation</keyword>
<evidence type="ECO:0000256" key="6">
    <source>
        <dbReference type="ARBA" id="ARBA00023242"/>
    </source>
</evidence>
<keyword evidence="6 7" id="KW-0539">Nucleus</keyword>
<comment type="similarity">
    <text evidence="2 7">Belongs to the Mediator complex subunit 1 family.</text>
</comment>
<comment type="function">
    <text evidence="7">Component of the Mediator complex, a coactivator involved in the regulated transcription of nearly all RNA polymerase II-dependent genes. Mediator functions as a bridge to convey information from gene-specific regulatory proteins to the basal RNA polymerase II transcription machinery. Mediator is recruited to promoters by direct interactions with regulatory proteins and serves as a scaffold for the assembly of a functional preinitiation complex with RNA polymerase II and the general transcription factors.</text>
</comment>
<dbReference type="GO" id="GO:0016592">
    <property type="term" value="C:mediator complex"/>
    <property type="evidence" value="ECO:0007669"/>
    <property type="project" value="InterPro"/>
</dbReference>
<dbReference type="EMBL" id="JAHLUN010000009">
    <property type="protein sequence ID" value="KAG7764076.1"/>
    <property type="molecule type" value="Genomic_DNA"/>
</dbReference>
<keyword evidence="5 7" id="KW-0804">Transcription</keyword>
<gene>
    <name evidence="9" type="ORF">KL933_002818</name>
    <name evidence="10" type="ORF">KL946_003516</name>
</gene>
<dbReference type="AlphaFoldDB" id="A0AAN6D690"/>
<dbReference type="EMBL" id="JAHLUH010000007">
    <property type="protein sequence ID" value="KAG7727109.1"/>
    <property type="molecule type" value="Genomic_DNA"/>
</dbReference>
<proteinExistence type="inferred from homology"/>
<keyword evidence="4 7" id="KW-0010">Activator</keyword>
<evidence type="ECO:0000256" key="2">
    <source>
        <dbReference type="ARBA" id="ARBA00006210"/>
    </source>
</evidence>
<evidence type="ECO:0000256" key="3">
    <source>
        <dbReference type="ARBA" id="ARBA00023015"/>
    </source>
</evidence>
<protein>
    <recommendedName>
        <fullName evidence="7">Mediator of RNA polymerase II transcription subunit 1</fullName>
    </recommendedName>
    <alternativeName>
        <fullName evidence="7">Mediator complex subunit 1</fullName>
    </alternativeName>
</protein>
<evidence type="ECO:0000259" key="8">
    <source>
        <dbReference type="Pfam" id="PF10744"/>
    </source>
</evidence>
<evidence type="ECO:0000256" key="7">
    <source>
        <dbReference type="RuleBase" id="RU364059"/>
    </source>
</evidence>
<dbReference type="PANTHER" id="PTHR35041:SF4">
    <property type="entry name" value="MEDIATOR OF RNA POLYMERASE II TRANSCRIPTION SUBUNIT 1"/>
    <property type="match status" value="1"/>
</dbReference>
<dbReference type="Proteomes" id="UP000738402">
    <property type="component" value="Unassembled WGS sequence"/>
</dbReference>
<dbReference type="GO" id="GO:0045944">
    <property type="term" value="P:positive regulation of transcription by RNA polymerase II"/>
    <property type="evidence" value="ECO:0007669"/>
    <property type="project" value="UniProtKB-ARBA"/>
</dbReference>
<evidence type="ECO:0000313" key="11">
    <source>
        <dbReference type="Proteomes" id="UP000697297"/>
    </source>
</evidence>
<evidence type="ECO:0000256" key="4">
    <source>
        <dbReference type="ARBA" id="ARBA00023159"/>
    </source>
</evidence>
<dbReference type="GO" id="GO:0003712">
    <property type="term" value="F:transcription coregulator activity"/>
    <property type="evidence" value="ECO:0007669"/>
    <property type="project" value="InterPro"/>
</dbReference>
<dbReference type="InterPro" id="IPR019680">
    <property type="entry name" value="Mediator_Med1"/>
</dbReference>
<accession>A0AAN6D690</accession>
<organism evidence="9 12">
    <name type="scientific">Ogataea haglerorum</name>
    <dbReference type="NCBI Taxonomy" id="1937702"/>
    <lineage>
        <taxon>Eukaryota</taxon>
        <taxon>Fungi</taxon>
        <taxon>Dikarya</taxon>
        <taxon>Ascomycota</taxon>
        <taxon>Saccharomycotina</taxon>
        <taxon>Pichiomycetes</taxon>
        <taxon>Pichiales</taxon>
        <taxon>Pichiaceae</taxon>
        <taxon>Ogataea</taxon>
    </lineage>
</organism>
<sequence length="480" mass="54235">MPSVDTELIAPLSRISEILLKRPGRVTVDGIKRLANIYGFETFSDVLAMNEQNDLVFAFSDSRSASPEGRDGTQIERLSLSGKILLIDIDFQDGRVRNVALSSAISIESIDARSYDFVEGFGDFVKVERVLHDNLQAATLDNFNKNLRLLGQLDRLSVPAPFDLFNTFNLLTYNLLKAAEAEKQQHCQAPQDPLTAGEAASDLECGVRGFGQVLVNHSDKIGLFVKYWHDDRFLPGLPHPDYLLHFKIAESPRLESAEPANAKRATEWYNGEWKPDVSLEFLVLEPCPPVWIPEDLLLELNLEEYELLGPDNNVFNSTADVLDSFYEEVNEEYSHRFSDGKGSKHDVFFLTGCKFVKLYKVKLARLEKLRPLVSGLRSWCLVNNLMRNLVRREHREAESQQAEELWLNDMVKDNLDILKQGQAAAGPVQNVTSVSIQTLAQHEIELEVKGVHMKVVDGKVECSDRLAARLVTKTEHLWLD</sequence>
<dbReference type="PANTHER" id="PTHR35041">
    <property type="entry name" value="MEDIATOR OF RNA POLYMERASE II TRANSCRIPTION SUBUNIT 1"/>
    <property type="match status" value="1"/>
</dbReference>
<name>A0AAN6D690_9ASCO</name>
<dbReference type="Pfam" id="PF10744">
    <property type="entry name" value="Med1"/>
    <property type="match status" value="1"/>
</dbReference>
<evidence type="ECO:0000256" key="5">
    <source>
        <dbReference type="ARBA" id="ARBA00023163"/>
    </source>
</evidence>